<dbReference type="Proteomes" id="UP000002710">
    <property type="component" value="Chromosome"/>
</dbReference>
<reference evidence="2 3" key="1">
    <citation type="journal article" date="2011" name="J. Bacteriol.">
        <title>Complete genome sequence and updated annotation of Desulfovibrio alaskensis G20.</title>
        <authorList>
            <person name="Hauser L.J."/>
            <person name="Land M.L."/>
            <person name="Brown S.D."/>
            <person name="Larimer F."/>
            <person name="Keller K.L."/>
            <person name="Rapp-Giles B.J."/>
            <person name="Price M.N."/>
            <person name="Lin M."/>
            <person name="Bruce D.C."/>
            <person name="Detter J.C."/>
            <person name="Tapia R."/>
            <person name="Han C.S."/>
            <person name="Goodwin L.A."/>
            <person name="Cheng J.F."/>
            <person name="Pitluck S."/>
            <person name="Copeland A."/>
            <person name="Lucas S."/>
            <person name="Nolan M."/>
            <person name="Lapidus A.L."/>
            <person name="Palumbo A.V."/>
            <person name="Wall J.D."/>
        </authorList>
    </citation>
    <scope>NUCLEOTIDE SEQUENCE [LARGE SCALE GENOMIC DNA]</scope>
    <source>
        <strain evidence="3">ATCC BAA 1058 / DSM 17464 / G20</strain>
    </source>
</reference>
<dbReference type="InterPro" id="IPR001853">
    <property type="entry name" value="DSBA-like_thioredoxin_dom"/>
</dbReference>
<keyword evidence="3" id="KW-1185">Reference proteome</keyword>
<dbReference type="STRING" id="207559.Dde_1263"/>
<proteinExistence type="predicted"/>
<organism evidence="2 3">
    <name type="scientific">Oleidesulfovibrio alaskensis (strain ATCC BAA-1058 / DSM 17464 / G20)</name>
    <name type="common">Desulfovibrio alaskensis</name>
    <dbReference type="NCBI Taxonomy" id="207559"/>
    <lineage>
        <taxon>Bacteria</taxon>
        <taxon>Pseudomonadati</taxon>
        <taxon>Thermodesulfobacteriota</taxon>
        <taxon>Desulfovibrionia</taxon>
        <taxon>Desulfovibrionales</taxon>
        <taxon>Desulfovibrionaceae</taxon>
        <taxon>Oleidesulfovibrio</taxon>
    </lineage>
</organism>
<dbReference type="SUPFAM" id="SSF52833">
    <property type="entry name" value="Thioredoxin-like"/>
    <property type="match status" value="1"/>
</dbReference>
<dbReference type="HOGENOM" id="CLU_069253_2_1_7"/>
<dbReference type="GO" id="GO:0016491">
    <property type="term" value="F:oxidoreductase activity"/>
    <property type="evidence" value="ECO:0007669"/>
    <property type="project" value="InterPro"/>
</dbReference>
<evidence type="ECO:0000259" key="1">
    <source>
        <dbReference type="Pfam" id="PF01323"/>
    </source>
</evidence>
<dbReference type="eggNOG" id="COG2761">
    <property type="taxonomic scope" value="Bacteria"/>
</dbReference>
<sequence length="166" mass="17747">MHPETPLRGVELAEYFPDLDPAAFMAEMDRRGAPLGKRFGGQRLLSNSRHALLGGIHAARQGRADIYDEAVFRAYFTDGADIGDMAVLGSAAAAAGLDKAEFMRAVQDGRYEPVLQEYARQARGQGVRAAPTFFIEGYGKIVGAQPFAVLRDAVVRAAGGTPPPAL</sequence>
<dbReference type="EMBL" id="CP000112">
    <property type="protein sequence ID" value="ABB38064.1"/>
    <property type="molecule type" value="Genomic_DNA"/>
</dbReference>
<dbReference type="KEGG" id="dde:Dde_1263"/>
<dbReference type="AlphaFoldDB" id="Q312T2"/>
<dbReference type="PANTHER" id="PTHR13887">
    <property type="entry name" value="GLUTATHIONE S-TRANSFERASE KAPPA"/>
    <property type="match status" value="1"/>
</dbReference>
<feature type="domain" description="DSBA-like thioredoxin" evidence="1">
    <location>
        <begin position="39"/>
        <end position="154"/>
    </location>
</feature>
<accession>Q312T2</accession>
<evidence type="ECO:0000313" key="2">
    <source>
        <dbReference type="EMBL" id="ABB38064.1"/>
    </source>
</evidence>
<dbReference type="Pfam" id="PF01323">
    <property type="entry name" value="DSBA"/>
    <property type="match status" value="1"/>
</dbReference>
<dbReference type="PANTHER" id="PTHR13887:SF33">
    <property type="entry name" value="ISOMERASE"/>
    <property type="match status" value="1"/>
</dbReference>
<name>Q312T2_OLEA2</name>
<dbReference type="InterPro" id="IPR036249">
    <property type="entry name" value="Thioredoxin-like_sf"/>
</dbReference>
<dbReference type="Gene3D" id="3.40.30.10">
    <property type="entry name" value="Glutaredoxin"/>
    <property type="match status" value="1"/>
</dbReference>
<protein>
    <submittedName>
        <fullName evidence="2">DSBA oxidoreductase</fullName>
    </submittedName>
</protein>
<evidence type="ECO:0000313" key="3">
    <source>
        <dbReference type="Proteomes" id="UP000002710"/>
    </source>
</evidence>
<gene>
    <name evidence="2" type="ordered locus">Dde_1263</name>
</gene>